<evidence type="ECO:0000313" key="1">
    <source>
        <dbReference type="EMBL" id="KAG0422634.1"/>
    </source>
</evidence>
<reference evidence="1 2" key="1">
    <citation type="journal article" date="2020" name="Cell">
        <title>Large-Scale Comparative Analyses of Tick Genomes Elucidate Their Genetic Diversity and Vector Capacities.</title>
        <authorList>
            <consortium name="Tick Genome and Microbiome Consortium (TIGMIC)"/>
            <person name="Jia N."/>
            <person name="Wang J."/>
            <person name="Shi W."/>
            <person name="Du L."/>
            <person name="Sun Y."/>
            <person name="Zhan W."/>
            <person name="Jiang J.F."/>
            <person name="Wang Q."/>
            <person name="Zhang B."/>
            <person name="Ji P."/>
            <person name="Bell-Sakyi L."/>
            <person name="Cui X.M."/>
            <person name="Yuan T.T."/>
            <person name="Jiang B.G."/>
            <person name="Yang W.F."/>
            <person name="Lam T.T."/>
            <person name="Chang Q.C."/>
            <person name="Ding S.J."/>
            <person name="Wang X.J."/>
            <person name="Zhu J.G."/>
            <person name="Ruan X.D."/>
            <person name="Zhao L."/>
            <person name="Wei J.T."/>
            <person name="Ye R.Z."/>
            <person name="Que T.C."/>
            <person name="Du C.H."/>
            <person name="Zhou Y.H."/>
            <person name="Cheng J.X."/>
            <person name="Dai P.F."/>
            <person name="Guo W.B."/>
            <person name="Han X.H."/>
            <person name="Huang E.J."/>
            <person name="Li L.F."/>
            <person name="Wei W."/>
            <person name="Gao Y.C."/>
            <person name="Liu J.Z."/>
            <person name="Shao H.Z."/>
            <person name="Wang X."/>
            <person name="Wang C.C."/>
            <person name="Yang T.C."/>
            <person name="Huo Q.B."/>
            <person name="Li W."/>
            <person name="Chen H.Y."/>
            <person name="Chen S.E."/>
            <person name="Zhou L.G."/>
            <person name="Ni X.B."/>
            <person name="Tian J.H."/>
            <person name="Sheng Y."/>
            <person name="Liu T."/>
            <person name="Pan Y.S."/>
            <person name="Xia L.Y."/>
            <person name="Li J."/>
            <person name="Zhao F."/>
            <person name="Cao W.C."/>
        </authorList>
    </citation>
    <scope>NUCLEOTIDE SEQUENCE [LARGE SCALE GENOMIC DNA]</scope>
    <source>
        <strain evidence="1">Iper-2018</strain>
    </source>
</reference>
<evidence type="ECO:0000313" key="2">
    <source>
        <dbReference type="Proteomes" id="UP000805193"/>
    </source>
</evidence>
<comment type="caution">
    <text evidence="1">The sequence shown here is derived from an EMBL/GenBank/DDBJ whole genome shotgun (WGS) entry which is preliminary data.</text>
</comment>
<dbReference type="Proteomes" id="UP000805193">
    <property type="component" value="Unassembled WGS sequence"/>
</dbReference>
<sequence length="1008" mass="109282">MLSVESSPRTTSCTLVRKNSSRDSKVPGSFAEVVRRGPAPRSESRATQVSPEILAADFRAPVPRQGQQLLPPVPGGSKRAAPPSKDGPAAVVPAPSSRSPGETERASRSCSLEGAPLLKEQHGAHAAPVKGGDQTSSDDPSPSSSATPPAGRARGLPPRTPGRPSAVLKATDTSQEVEVSTDAENLSTLGSDQDVPAEAAFGDGGSDSFSPKSELVESLPTMRPRREGVFRCKFCPYCSSYLQWVIKHERTHTGEKPLRCERLATMVTDLTASANHFAEKAEATGDITYIAMSNSLRKTAKIEMQELLNINQDIKEELRSSDAEMSDVDADVDAETETEGSDLEDGLLSDSDATVSNVSTVSDAWDGDLDIFLGSDDGSDSNDMHFVETESYSDVRALLGRLMTGFVGRGTVPATRLRLVRSLHPEGLVLLQEDYDDSGGSSVQVLSEAEQLDVSSVVEVWTAHDEADAANVDLSADDTLDNDVEEDQPQEQVRSSTPPQPDPTAPPAPPALERSVAEEEGMVCTICFEAWTNSGEHRLVSLKCGHLYGQNCIEKWLKGQPAKCPQCNAAAKKADIRHIYAQKLKVLDTTELDRVVTELNVEREKRKRSEVEVVLLNQKYKLLHCDYEKLKAELMDLKEVQKKMRCEAPAWLGEGSSRSQSQRSSPGGFTLDRVLHLGSSTSCRNLATSAILGMLVASQSQSGLFRGYGIRKVSLLDFKSSEFILTHQGEIRDIAFHNSDALVLSASLDKSVKLTSVLTNSIVQTYPQPVEAWSCAWDRENSNRFFAGLRNGTVSVYDLRVTSGPVCSLPGTDRYRPVVAMQHVPKGHPSSEDRSPSGLLVSQFQLCTFFEKRSETEFQSHPLDLEGNCTSVSFEPNTRHVLMTCRPTPETPFVTHKVCNLSFPACPDDSSGSFHVVQSFSGGPTQVQLSRSCLCVDPEDVSNFWVIAGDESYKAVLIWDVASGKRIHQLASDGIVLDLAPLETGGSGWGLAALAKSALSLYTWKAPN</sequence>
<dbReference type="EMBL" id="JABSTQ010010200">
    <property type="protein sequence ID" value="KAG0422634.1"/>
    <property type="molecule type" value="Genomic_DNA"/>
</dbReference>
<organism evidence="1 2">
    <name type="scientific">Ixodes persulcatus</name>
    <name type="common">Taiga tick</name>
    <dbReference type="NCBI Taxonomy" id="34615"/>
    <lineage>
        <taxon>Eukaryota</taxon>
        <taxon>Metazoa</taxon>
        <taxon>Ecdysozoa</taxon>
        <taxon>Arthropoda</taxon>
        <taxon>Chelicerata</taxon>
        <taxon>Arachnida</taxon>
        <taxon>Acari</taxon>
        <taxon>Parasitiformes</taxon>
        <taxon>Ixodida</taxon>
        <taxon>Ixodoidea</taxon>
        <taxon>Ixodidae</taxon>
        <taxon>Ixodinae</taxon>
        <taxon>Ixodes</taxon>
    </lineage>
</organism>
<gene>
    <name evidence="1" type="ORF">HPB47_001557</name>
</gene>
<proteinExistence type="predicted"/>
<accession>A0AC60PNP4</accession>
<name>A0AC60PNP4_IXOPE</name>
<protein>
    <submittedName>
        <fullName evidence="1">Uncharacterized protein</fullName>
    </submittedName>
</protein>
<keyword evidence="2" id="KW-1185">Reference proteome</keyword>